<protein>
    <submittedName>
        <fullName evidence="2">Alpha/beta hydrolase</fullName>
    </submittedName>
</protein>
<dbReference type="InterPro" id="IPR000073">
    <property type="entry name" value="AB_hydrolase_1"/>
</dbReference>
<keyword evidence="2" id="KW-0378">Hydrolase</keyword>
<dbReference type="Proteomes" id="UP001199044">
    <property type="component" value="Unassembled WGS sequence"/>
</dbReference>
<evidence type="ECO:0000313" key="3">
    <source>
        <dbReference type="Proteomes" id="UP001199044"/>
    </source>
</evidence>
<accession>A0ABS7YMM9</accession>
<keyword evidence="3" id="KW-1185">Reference proteome</keyword>
<organism evidence="2 3">
    <name type="scientific">Vibrio tritonius</name>
    <dbReference type="NCBI Taxonomy" id="1435069"/>
    <lineage>
        <taxon>Bacteria</taxon>
        <taxon>Pseudomonadati</taxon>
        <taxon>Pseudomonadota</taxon>
        <taxon>Gammaproteobacteria</taxon>
        <taxon>Vibrionales</taxon>
        <taxon>Vibrionaceae</taxon>
        <taxon>Vibrio</taxon>
    </lineage>
</organism>
<comment type="caution">
    <text evidence="2">The sequence shown here is derived from an EMBL/GenBank/DDBJ whole genome shotgun (WGS) entry which is preliminary data.</text>
</comment>
<dbReference type="PANTHER" id="PTHR43798:SF33">
    <property type="entry name" value="HYDROLASE, PUTATIVE (AFU_ORTHOLOGUE AFUA_2G14860)-RELATED"/>
    <property type="match status" value="1"/>
</dbReference>
<dbReference type="Pfam" id="PF00561">
    <property type="entry name" value="Abhydrolase_1"/>
    <property type="match status" value="1"/>
</dbReference>
<dbReference type="SUPFAM" id="SSF53474">
    <property type="entry name" value="alpha/beta-Hydrolases"/>
    <property type="match status" value="1"/>
</dbReference>
<name>A0ABS7YMM9_9VIBR</name>
<dbReference type="InterPro" id="IPR029058">
    <property type="entry name" value="AB_hydrolase_fold"/>
</dbReference>
<evidence type="ECO:0000313" key="2">
    <source>
        <dbReference type="EMBL" id="MCA2015504.1"/>
    </source>
</evidence>
<sequence length="290" mass="32563">MLTETKYTLADGELAAVEIGDAKSADTTIVFLHGWLDNAASFFTIMEAFHQLAPQYHLCAIDLPGHGLSTNKAGSNFYLFHDYVDDIYQLMPNFSPNRRILVGHSLGALISACYSAAFPEQVAGLVQIEGYAPLFEEPDACVARMREGVISRHQYRSVPARGYDSLKTAIRHRSQVNKIAPALITPVIERGMRQVGDLWYWRCDAKLKCDALYRMSPEHAKQIMEKVTCVDRVILGEEGYPHLHQQCTELTEKRPEVFTIAGGHHCHLEQPQQVAELILGLVNKINKELE</sequence>
<reference evidence="3" key="1">
    <citation type="submission" date="2023-07" db="EMBL/GenBank/DDBJ databases">
        <title>Molecular identification of indigenous halophilic bacteria isolated from red sea cost, biodegradation of synthetic dyes and assessment of degraded metabolite toxicity.</title>
        <authorList>
            <person name="Chaieb K."/>
            <person name="Altayb H.N."/>
        </authorList>
    </citation>
    <scope>NUCLEOTIDE SEQUENCE [LARGE SCALE GENOMIC DNA]</scope>
    <source>
        <strain evidence="3">K20</strain>
    </source>
</reference>
<proteinExistence type="predicted"/>
<feature type="domain" description="AB hydrolase-1" evidence="1">
    <location>
        <begin position="28"/>
        <end position="130"/>
    </location>
</feature>
<dbReference type="EMBL" id="JAIWIU010000029">
    <property type="protein sequence ID" value="MCA2015504.1"/>
    <property type="molecule type" value="Genomic_DNA"/>
</dbReference>
<evidence type="ECO:0000259" key="1">
    <source>
        <dbReference type="Pfam" id="PF00561"/>
    </source>
</evidence>
<dbReference type="InterPro" id="IPR050266">
    <property type="entry name" value="AB_hydrolase_sf"/>
</dbReference>
<dbReference type="Gene3D" id="3.40.50.1820">
    <property type="entry name" value="alpha/beta hydrolase"/>
    <property type="match status" value="1"/>
</dbReference>
<dbReference type="PANTHER" id="PTHR43798">
    <property type="entry name" value="MONOACYLGLYCEROL LIPASE"/>
    <property type="match status" value="1"/>
</dbReference>
<dbReference type="GO" id="GO:0016787">
    <property type="term" value="F:hydrolase activity"/>
    <property type="evidence" value="ECO:0007669"/>
    <property type="project" value="UniProtKB-KW"/>
</dbReference>
<dbReference type="RefSeq" id="WP_068714180.1">
    <property type="nucleotide sequence ID" value="NZ_AP014635.1"/>
</dbReference>
<gene>
    <name evidence="2" type="ORF">LDJ79_05220</name>
</gene>